<accession>A0A2H0RMK6</accession>
<gene>
    <name evidence="2" type="ORF">COV06_01745</name>
</gene>
<proteinExistence type="predicted"/>
<feature type="coiled-coil region" evidence="1">
    <location>
        <begin position="151"/>
        <end position="178"/>
    </location>
</feature>
<organism evidence="2 3">
    <name type="scientific">Candidatus Uhrbacteria bacterium CG10_big_fil_rev_8_21_14_0_10_50_16</name>
    <dbReference type="NCBI Taxonomy" id="1975039"/>
    <lineage>
        <taxon>Bacteria</taxon>
        <taxon>Candidatus Uhriibacteriota</taxon>
    </lineage>
</organism>
<dbReference type="EMBL" id="PCYM01000002">
    <property type="protein sequence ID" value="PIR47700.1"/>
    <property type="molecule type" value="Genomic_DNA"/>
</dbReference>
<comment type="caution">
    <text evidence="2">The sequence shown here is derived from an EMBL/GenBank/DDBJ whole genome shotgun (WGS) entry which is preliminary data.</text>
</comment>
<evidence type="ECO:0000313" key="3">
    <source>
        <dbReference type="Proteomes" id="UP000230084"/>
    </source>
</evidence>
<reference evidence="2 3" key="1">
    <citation type="submission" date="2017-09" db="EMBL/GenBank/DDBJ databases">
        <title>Depth-based differentiation of microbial function through sediment-hosted aquifers and enrichment of novel symbionts in the deep terrestrial subsurface.</title>
        <authorList>
            <person name="Probst A.J."/>
            <person name="Ladd B."/>
            <person name="Jarett J.K."/>
            <person name="Geller-Mcgrath D.E."/>
            <person name="Sieber C.M."/>
            <person name="Emerson J.B."/>
            <person name="Anantharaman K."/>
            <person name="Thomas B.C."/>
            <person name="Malmstrom R."/>
            <person name="Stieglmeier M."/>
            <person name="Klingl A."/>
            <person name="Woyke T."/>
            <person name="Ryan C.M."/>
            <person name="Banfield J.F."/>
        </authorList>
    </citation>
    <scope>NUCLEOTIDE SEQUENCE [LARGE SCALE GENOMIC DNA]</scope>
    <source>
        <strain evidence="2">CG10_big_fil_rev_8_21_14_0_10_50_16</strain>
    </source>
</reference>
<evidence type="ECO:0000313" key="2">
    <source>
        <dbReference type="EMBL" id="PIR47700.1"/>
    </source>
</evidence>
<dbReference type="Proteomes" id="UP000230084">
    <property type="component" value="Unassembled WGS sequence"/>
</dbReference>
<keyword evidence="1" id="KW-0175">Coiled coil</keyword>
<protein>
    <submittedName>
        <fullName evidence="2">Uncharacterized protein</fullName>
    </submittedName>
</protein>
<dbReference type="AlphaFoldDB" id="A0A2H0RMK6"/>
<sequence>MAHEAFLMELEFGIKHLPPTIPEEEQTRIQQRFEELKVLGDQVTEEAIKEAMIEIGKIEWPYRLAYKDMVMMCCSHTQHDLFLKALSPATRKKVMDMGGNDITVPELIHSSLFEEKFSPEEKYEVQESALSARLQMHDYMEEQIKNRPNDYAKSLEKARAQQAKIDEAIEQLRALAKVDLHWQPEIEGKIDQLCMGWSISEPDVSVEDVLHEVEYWKGTLAASEEEEGSDASDV</sequence>
<name>A0A2H0RMK6_9BACT</name>
<evidence type="ECO:0000256" key="1">
    <source>
        <dbReference type="SAM" id="Coils"/>
    </source>
</evidence>